<dbReference type="PROSITE" id="PS51194">
    <property type="entry name" value="HELICASE_CTER"/>
    <property type="match status" value="1"/>
</dbReference>
<dbReference type="InterPro" id="IPR014001">
    <property type="entry name" value="Helicase_ATP-bd"/>
</dbReference>
<dbReference type="PANTHER" id="PTHR47959:SF16">
    <property type="entry name" value="CRISPR-ASSOCIATED NUCLEASE_HELICASE CAS3-RELATED"/>
    <property type="match status" value="1"/>
</dbReference>
<dbReference type="InterPro" id="IPR002464">
    <property type="entry name" value="DNA/RNA_helicase_DEAH_CS"/>
</dbReference>
<keyword evidence="1" id="KW-0547">Nucleotide-binding</keyword>
<keyword evidence="2 9" id="KW-0378">Hydrolase</keyword>
<dbReference type="GO" id="GO:0004519">
    <property type="term" value="F:endonuclease activity"/>
    <property type="evidence" value="ECO:0007669"/>
    <property type="project" value="UniProtKB-KW"/>
</dbReference>
<dbReference type="GO" id="GO:0016787">
    <property type="term" value="F:hydrolase activity"/>
    <property type="evidence" value="ECO:0007669"/>
    <property type="project" value="UniProtKB-KW"/>
</dbReference>
<dbReference type="InterPro" id="IPR050079">
    <property type="entry name" value="DEAD_box_RNA_helicase"/>
</dbReference>
<dbReference type="InterPro" id="IPR027417">
    <property type="entry name" value="P-loop_NTPase"/>
</dbReference>
<sequence>MLNKYIAKSDGTTLKQHNKDLQTILNEIKYIYNLNENEINSLNKCIENHDIGKIYTMSQDKIYNLRHEFIGASDSNLNFNEIISILLHHRDFDTIKERLLIDEEEYYKAKEFIENELKIKLNDLYEWKNQYGKYIFKMCNPTLHNLDLLFNKGFLNLCDHLGSAGINQIDKGLNTYDIFSKAFNNNFNSIQKGILKLNKQDIIIKAPTGFGKSATSLLWTNLVQNKEKSRRIYYILPYTTSINSLYKSFSDDFNISTAMLHSKAEYFLSKELEEYKSKYQLFKKSIKQVTICTIFQLIKGFFGCKNFEMLLSQLRNSIFIVDEIHCFDIQEFCFIIEMLRYLKDNFNINICIMSASIPSCILDVIEDRLDIKTVITPFEDKSKGNLNKLKPRHKINWHDELIQDYIQQIKNHIENNEKVLICVNSINKAQQLYDELNIYNPKLIHGRFNMRDRENIEKDLDNCNLLIGTQAIEVSLDIDYDVMFTEIAPIDALLQRFGRVNRKGLKGIANIHIFNYNKDEYIVYDTDILDKTYEVINQVELKNNGVVFENEVDNYLDQVYTEFNKEEYEKHKNRLWNIFDNWEVGYINNFTNEEMIKQDSISVLPECLLEEYTEYITDKDYLKANSLLINIRKNRLKDHSYKLENIYVVDYIYNEKGLIFETDIKNQFC</sequence>
<dbReference type="EMBL" id="JAUSWN010000003">
    <property type="protein sequence ID" value="MDQ0478778.1"/>
    <property type="molecule type" value="Genomic_DNA"/>
</dbReference>
<evidence type="ECO:0000256" key="2">
    <source>
        <dbReference type="ARBA" id="ARBA00022801"/>
    </source>
</evidence>
<comment type="similarity">
    <text evidence="6">Belongs to the DEAD box helicase family.</text>
</comment>
<dbReference type="InterPro" id="IPR001650">
    <property type="entry name" value="Helicase_C-like"/>
</dbReference>
<evidence type="ECO:0000259" key="8">
    <source>
        <dbReference type="PROSITE" id="PS51194"/>
    </source>
</evidence>
<keyword evidence="9" id="KW-0255">Endonuclease</keyword>
<comment type="caution">
    <text evidence="9">The sequence shown here is derived from an EMBL/GenBank/DDBJ whole genome shotgun (WGS) entry which is preliminary data.</text>
</comment>
<keyword evidence="5" id="KW-0051">Antiviral defense</keyword>
<keyword evidence="4" id="KW-0067">ATP-binding</keyword>
<protein>
    <submittedName>
        <fullName evidence="9">CRISPR-associated endonuclease/helicase Cas3</fullName>
        <ecNumber evidence="9">3.1.-.-</ecNumber>
        <ecNumber evidence="9">3.6.4.-</ecNumber>
    </submittedName>
</protein>
<dbReference type="SMART" id="SM00487">
    <property type="entry name" value="DEXDc"/>
    <property type="match status" value="1"/>
</dbReference>
<keyword evidence="9" id="KW-0540">Nuclease</keyword>
<dbReference type="RefSeq" id="WP_307354983.1">
    <property type="nucleotide sequence ID" value="NZ_BAAACJ010000025.1"/>
</dbReference>
<organism evidence="9 10">
    <name type="scientific">Hathewaya limosa</name>
    <name type="common">Clostridium limosum</name>
    <dbReference type="NCBI Taxonomy" id="1536"/>
    <lineage>
        <taxon>Bacteria</taxon>
        <taxon>Bacillati</taxon>
        <taxon>Bacillota</taxon>
        <taxon>Clostridia</taxon>
        <taxon>Eubacteriales</taxon>
        <taxon>Clostridiaceae</taxon>
        <taxon>Hathewaya</taxon>
    </lineage>
</organism>
<evidence type="ECO:0000259" key="7">
    <source>
        <dbReference type="PROSITE" id="PS51192"/>
    </source>
</evidence>
<dbReference type="EC" id="3.6.4.-" evidence="9"/>
<dbReference type="Pfam" id="PF22590">
    <property type="entry name" value="Cas3-like_C_2"/>
    <property type="match status" value="1"/>
</dbReference>
<dbReference type="SUPFAM" id="SSF52540">
    <property type="entry name" value="P-loop containing nucleoside triphosphate hydrolases"/>
    <property type="match status" value="1"/>
</dbReference>
<name>A0ABU0JRH9_HATLI</name>
<proteinExistence type="inferred from homology"/>
<accession>A0ABU0JRH9</accession>
<dbReference type="InterPro" id="IPR011545">
    <property type="entry name" value="DEAD/DEAH_box_helicase_dom"/>
</dbReference>
<keyword evidence="3" id="KW-0347">Helicase</keyword>
<gene>
    <name evidence="9" type="ORF">QOZ93_000506</name>
</gene>
<dbReference type="EC" id="3.1.-.-" evidence="9"/>
<dbReference type="PROSITE" id="PS00690">
    <property type="entry name" value="DEAH_ATP_HELICASE"/>
    <property type="match status" value="1"/>
</dbReference>
<dbReference type="Proteomes" id="UP001224418">
    <property type="component" value="Unassembled WGS sequence"/>
</dbReference>
<dbReference type="InterPro" id="IPR054712">
    <property type="entry name" value="Cas3-like_dom"/>
</dbReference>
<evidence type="ECO:0000256" key="3">
    <source>
        <dbReference type="ARBA" id="ARBA00022806"/>
    </source>
</evidence>
<evidence type="ECO:0000313" key="10">
    <source>
        <dbReference type="Proteomes" id="UP001224418"/>
    </source>
</evidence>
<evidence type="ECO:0000256" key="4">
    <source>
        <dbReference type="ARBA" id="ARBA00022840"/>
    </source>
</evidence>
<dbReference type="PANTHER" id="PTHR47959">
    <property type="entry name" value="ATP-DEPENDENT RNA HELICASE RHLE-RELATED"/>
    <property type="match status" value="1"/>
</dbReference>
<evidence type="ECO:0000313" key="9">
    <source>
        <dbReference type="EMBL" id="MDQ0478778.1"/>
    </source>
</evidence>
<dbReference type="Pfam" id="PF00270">
    <property type="entry name" value="DEAD"/>
    <property type="match status" value="1"/>
</dbReference>
<evidence type="ECO:0000256" key="5">
    <source>
        <dbReference type="ARBA" id="ARBA00023118"/>
    </source>
</evidence>
<dbReference type="SMART" id="SM00490">
    <property type="entry name" value="HELICc"/>
    <property type="match status" value="1"/>
</dbReference>
<feature type="domain" description="Helicase ATP-binding" evidence="7">
    <location>
        <begin position="193"/>
        <end position="375"/>
    </location>
</feature>
<feature type="domain" description="Helicase C-terminal" evidence="8">
    <location>
        <begin position="401"/>
        <end position="553"/>
    </location>
</feature>
<keyword evidence="10" id="KW-1185">Reference proteome</keyword>
<dbReference type="NCBIfam" id="TIGR01587">
    <property type="entry name" value="cas3_core"/>
    <property type="match status" value="1"/>
</dbReference>
<dbReference type="Gene3D" id="3.40.50.300">
    <property type="entry name" value="P-loop containing nucleotide triphosphate hydrolases"/>
    <property type="match status" value="2"/>
</dbReference>
<evidence type="ECO:0000256" key="6">
    <source>
        <dbReference type="ARBA" id="ARBA00038437"/>
    </source>
</evidence>
<reference evidence="9 10" key="1">
    <citation type="submission" date="2023-07" db="EMBL/GenBank/DDBJ databases">
        <title>Genomic Encyclopedia of Type Strains, Phase IV (KMG-IV): sequencing the most valuable type-strain genomes for metagenomic binning, comparative biology and taxonomic classification.</title>
        <authorList>
            <person name="Goeker M."/>
        </authorList>
    </citation>
    <scope>NUCLEOTIDE SEQUENCE [LARGE SCALE GENOMIC DNA]</scope>
    <source>
        <strain evidence="9 10">DSM 1400</strain>
    </source>
</reference>
<dbReference type="InterPro" id="IPR006474">
    <property type="entry name" value="Helicase_Cas3_CRISPR-ass_core"/>
</dbReference>
<dbReference type="PROSITE" id="PS51192">
    <property type="entry name" value="HELICASE_ATP_BIND_1"/>
    <property type="match status" value="1"/>
</dbReference>
<evidence type="ECO:0000256" key="1">
    <source>
        <dbReference type="ARBA" id="ARBA00022741"/>
    </source>
</evidence>